<evidence type="ECO:0000313" key="4">
    <source>
        <dbReference type="Proteomes" id="UP000789706"/>
    </source>
</evidence>
<feature type="compositionally biased region" description="Low complexity" evidence="2">
    <location>
        <begin position="169"/>
        <end position="179"/>
    </location>
</feature>
<name>A0A9N9ASK0_9GLOM</name>
<gene>
    <name evidence="3" type="ORF">DEBURN_LOCUS6492</name>
</gene>
<accession>A0A9N9ASK0</accession>
<dbReference type="Proteomes" id="UP000789706">
    <property type="component" value="Unassembled WGS sequence"/>
</dbReference>
<feature type="region of interest" description="Disordered" evidence="2">
    <location>
        <begin position="15"/>
        <end position="40"/>
    </location>
</feature>
<feature type="compositionally biased region" description="Polar residues" evidence="2">
    <location>
        <begin position="466"/>
        <end position="477"/>
    </location>
</feature>
<feature type="region of interest" description="Disordered" evidence="2">
    <location>
        <begin position="163"/>
        <end position="182"/>
    </location>
</feature>
<reference evidence="3" key="1">
    <citation type="submission" date="2021-06" db="EMBL/GenBank/DDBJ databases">
        <authorList>
            <person name="Kallberg Y."/>
            <person name="Tangrot J."/>
            <person name="Rosling A."/>
        </authorList>
    </citation>
    <scope>NUCLEOTIDE SEQUENCE</scope>
    <source>
        <strain evidence="3">AZ414A</strain>
    </source>
</reference>
<dbReference type="OrthoDB" id="2447587at2759"/>
<proteinExistence type="predicted"/>
<feature type="coiled-coil region" evidence="1">
    <location>
        <begin position="360"/>
        <end position="430"/>
    </location>
</feature>
<feature type="region of interest" description="Disordered" evidence="2">
    <location>
        <begin position="455"/>
        <end position="489"/>
    </location>
</feature>
<organism evidence="3 4">
    <name type="scientific">Diversispora eburnea</name>
    <dbReference type="NCBI Taxonomy" id="1213867"/>
    <lineage>
        <taxon>Eukaryota</taxon>
        <taxon>Fungi</taxon>
        <taxon>Fungi incertae sedis</taxon>
        <taxon>Mucoromycota</taxon>
        <taxon>Glomeromycotina</taxon>
        <taxon>Glomeromycetes</taxon>
        <taxon>Diversisporales</taxon>
        <taxon>Diversisporaceae</taxon>
        <taxon>Diversispora</taxon>
    </lineage>
</organism>
<evidence type="ECO:0000313" key="3">
    <source>
        <dbReference type="EMBL" id="CAG8538515.1"/>
    </source>
</evidence>
<keyword evidence="1" id="KW-0175">Coiled coil</keyword>
<evidence type="ECO:0000256" key="2">
    <source>
        <dbReference type="SAM" id="MobiDB-lite"/>
    </source>
</evidence>
<keyword evidence="4" id="KW-1185">Reference proteome</keyword>
<dbReference type="EMBL" id="CAJVPK010000673">
    <property type="protein sequence ID" value="CAG8538515.1"/>
    <property type="molecule type" value="Genomic_DNA"/>
</dbReference>
<feature type="coiled-coil region" evidence="1">
    <location>
        <begin position="255"/>
        <end position="324"/>
    </location>
</feature>
<sequence length="554" mass="64765">MTTYNTTALPRVKHTVAGRYDHNSSLDETEENEHNTTRRYRDYNSSFDETEEGHNTAPRRYRDYNSSIEETEKREHITRGYRDYNSSFESFDEAEESDSYKIKPYNRWRANSVSSSFGSTHVQGKKFDIIDEGNNKLSNSMRKYGRNWETDDELFKTTSQNIRPTSQQNHNSDNNNNPNEDLTTRSLLYLLKKERAKRSELQKIHDEFRKIYNDEVSVLEGDIQTLRNALVSEAKMTSQLNKLLREAQTKFTDEMKIWTRKVNEMETQGKELQKTFLETMEQLEREEEEIEKLKAENQKLRAESQKLRKQLDSCVIDLENAQNMESLTEDYDVSVKHTINCNVNSNNESETESIIVNSKISELKNRIIELESELFASKEMNQKFESSLQESETDKQAATKQLEEKHEKQVRLLRANITQQQKAINELQQEVHEIVHHNHRLLQNSKRRVHLSDLSENFPTKERKNSLTSTNSGSQSHRGSEETKSSIGSHAKNFTKLNSSQNHNDNEGNENELDLDAIFSDREDRSLPLLGHYSAAEYTEDEDFVDYTKLNSFF</sequence>
<protein>
    <submittedName>
        <fullName evidence="3">4755_t:CDS:1</fullName>
    </submittedName>
</protein>
<comment type="caution">
    <text evidence="3">The sequence shown here is derived from an EMBL/GenBank/DDBJ whole genome shotgun (WGS) entry which is preliminary data.</text>
</comment>
<dbReference type="AlphaFoldDB" id="A0A9N9ASK0"/>
<evidence type="ECO:0000256" key="1">
    <source>
        <dbReference type="SAM" id="Coils"/>
    </source>
</evidence>